<evidence type="ECO:0000256" key="1">
    <source>
        <dbReference type="ARBA" id="ARBA00004116"/>
    </source>
</evidence>
<name>A0A0E0M0K8_ORYPU</name>
<dbReference type="PANTHER" id="PTHR10426:SF139">
    <property type="entry name" value="OS09G0374900 PROTEIN"/>
    <property type="match status" value="1"/>
</dbReference>
<dbReference type="InterPro" id="IPR058594">
    <property type="entry name" value="PB1-like_dom_pln"/>
</dbReference>
<sequence length="676" mass="73979">MAAAAGHGEEMKSIYAGPKVVPVRLGRPAFGPESLAFDHRGGGPYTGVSNGRILRWRADRRRPAGWTEFAHNYKHATVAECAARKKKAAVAAESVCGRPLGVQFHRRTGEMYIADAYLGLMRVGRRGGLATVVATEAGGVPLNFVNGVDVDQDTGDVYFTDSSTTYQRSDYLLVVLSGDATGRLLRYEPRTGNVTVLKSGLAFPNGVAVSADGTHLVVAETASCRLLRHWLRGSNAGATEVLAELPGYPDNVRPAAAADDDDSGGGRGGASYWVALNRDKAWTVNGTTPASVAAVRVVVDDDAGAGKVAVALRGFGGATMAKIGVIRLKIFSGCSFSKDNITYQGCSSIHEFDKDYMSYFKLRDRLKEFGLKENDCLYYLKPRYFAPNGLVLLMDDNQCIQLLTDHEGKNSCNLYIVPDPTRLVMNEESPVNSHGRREGSVAIEDIVATSNDEDSVEDETHSALNETDDYSSGVEIVPEHEVENMVVDAGDYIFDGDGGDDELYSVKKQHIGAKQYDKVFTDGSSNDNGKGQISERSIRRARNLAKQNATASKTRDEPVVTMLEHMRCKVMESYATKDECAQKDTWSIAPNYQKRLELQKELASFCRPICAGRGIWQVSMGEFTFTVDLNRTSGCRKWDVTGIPCCHVVSTIQKFNLIPKDYVDGLFKKEAYFLTY</sequence>
<dbReference type="AlphaFoldDB" id="A0A0E0M0K8"/>
<dbReference type="InterPro" id="IPR006564">
    <property type="entry name" value="Znf_PMZ"/>
</dbReference>
<reference evidence="6" key="1">
    <citation type="submission" date="2015-04" db="UniProtKB">
        <authorList>
            <consortium name="EnsemblPlants"/>
        </authorList>
    </citation>
    <scope>IDENTIFICATION</scope>
</reference>
<dbReference type="InterPro" id="IPR018119">
    <property type="entry name" value="Strictosidine_synth_cons-reg"/>
</dbReference>
<dbReference type="eggNOG" id="KOG1520">
    <property type="taxonomic scope" value="Eukaryota"/>
</dbReference>
<evidence type="ECO:0000256" key="2">
    <source>
        <dbReference type="ARBA" id="ARBA00009191"/>
    </source>
</evidence>
<reference evidence="6" key="2">
    <citation type="submission" date="2018-05" db="EMBL/GenBank/DDBJ databases">
        <title>OpunRS2 (Oryza punctata Reference Sequence Version 2).</title>
        <authorList>
            <person name="Zhang J."/>
            <person name="Kudrna D."/>
            <person name="Lee S."/>
            <person name="Talag J."/>
            <person name="Welchert J."/>
            <person name="Wing R.A."/>
        </authorList>
    </citation>
    <scope>NUCLEOTIDE SEQUENCE [LARGE SCALE GENOMIC DNA]</scope>
</reference>
<dbReference type="GO" id="GO:0005773">
    <property type="term" value="C:vacuole"/>
    <property type="evidence" value="ECO:0007669"/>
    <property type="project" value="UniProtKB-SubCell"/>
</dbReference>
<dbReference type="STRING" id="4537.A0A0E0M0K8"/>
<dbReference type="EnsemblPlants" id="OPUNC09G06930.1">
    <property type="protein sequence ID" value="OPUNC09G06930.1"/>
    <property type="gene ID" value="OPUNC09G06930"/>
</dbReference>
<keyword evidence="4" id="KW-0325">Glycoprotein</keyword>
<dbReference type="Pfam" id="PF03088">
    <property type="entry name" value="Str_synth"/>
    <property type="match status" value="1"/>
</dbReference>
<evidence type="ECO:0000256" key="4">
    <source>
        <dbReference type="ARBA" id="ARBA00023180"/>
    </source>
</evidence>
<keyword evidence="3" id="KW-0926">Vacuole</keyword>
<dbReference type="GO" id="GO:0012505">
    <property type="term" value="C:endomembrane system"/>
    <property type="evidence" value="ECO:0007669"/>
    <property type="project" value="TreeGrafter"/>
</dbReference>
<dbReference type="Gramene" id="OPUNC09G06930.1">
    <property type="protein sequence ID" value="OPUNC09G06930.1"/>
    <property type="gene ID" value="OPUNC09G06930"/>
</dbReference>
<dbReference type="Gene3D" id="2.120.10.30">
    <property type="entry name" value="TolB, C-terminal domain"/>
    <property type="match status" value="1"/>
</dbReference>
<dbReference type="Pfam" id="PF20067">
    <property type="entry name" value="SSL_N"/>
    <property type="match status" value="1"/>
</dbReference>
<dbReference type="InterPro" id="IPR011042">
    <property type="entry name" value="6-blade_b-propeller_TolB-like"/>
</dbReference>
<comment type="similarity">
    <text evidence="2">Belongs to the strictosidine synthase family.</text>
</comment>
<dbReference type="HOGENOM" id="CLU_406757_0_0_1"/>
<dbReference type="GO" id="GO:0016787">
    <property type="term" value="F:hydrolase activity"/>
    <property type="evidence" value="ECO:0007669"/>
    <property type="project" value="TreeGrafter"/>
</dbReference>
<proteinExistence type="inferred from homology"/>
<evidence type="ECO:0000313" key="7">
    <source>
        <dbReference type="Proteomes" id="UP000026962"/>
    </source>
</evidence>
<dbReference type="GO" id="GO:0008270">
    <property type="term" value="F:zinc ion binding"/>
    <property type="evidence" value="ECO:0007669"/>
    <property type="project" value="InterPro"/>
</dbReference>
<dbReference type="PANTHER" id="PTHR10426">
    <property type="entry name" value="STRICTOSIDINE SYNTHASE-RELATED"/>
    <property type="match status" value="1"/>
</dbReference>
<keyword evidence="7" id="KW-1185">Reference proteome</keyword>
<dbReference type="Pfam" id="PF26130">
    <property type="entry name" value="PB1-like"/>
    <property type="match status" value="1"/>
</dbReference>
<evidence type="ECO:0000256" key="3">
    <source>
        <dbReference type="ARBA" id="ARBA00022554"/>
    </source>
</evidence>
<dbReference type="SUPFAM" id="SSF63829">
    <property type="entry name" value="Calcium-dependent phosphotriesterase"/>
    <property type="match status" value="1"/>
</dbReference>
<evidence type="ECO:0000313" key="6">
    <source>
        <dbReference type="EnsemblPlants" id="OPUNC09G06930.1"/>
    </source>
</evidence>
<organism evidence="6">
    <name type="scientific">Oryza punctata</name>
    <name type="common">Red rice</name>
    <dbReference type="NCBI Taxonomy" id="4537"/>
    <lineage>
        <taxon>Eukaryota</taxon>
        <taxon>Viridiplantae</taxon>
        <taxon>Streptophyta</taxon>
        <taxon>Embryophyta</taxon>
        <taxon>Tracheophyta</taxon>
        <taxon>Spermatophyta</taxon>
        <taxon>Magnoliopsida</taxon>
        <taxon>Liliopsida</taxon>
        <taxon>Poales</taxon>
        <taxon>Poaceae</taxon>
        <taxon>BOP clade</taxon>
        <taxon>Oryzoideae</taxon>
        <taxon>Oryzeae</taxon>
        <taxon>Oryzinae</taxon>
        <taxon>Oryza</taxon>
    </lineage>
</organism>
<evidence type="ECO:0000259" key="5">
    <source>
        <dbReference type="SMART" id="SM00575"/>
    </source>
</evidence>
<protein>
    <recommendedName>
        <fullName evidence="5">Zinc finger PMZ-type domain-containing protein</fullName>
    </recommendedName>
</protein>
<dbReference type="FunFam" id="2.120.10.30:FF:000048">
    <property type="entry name" value="Protein strictosidine synthase-like 10"/>
    <property type="match status" value="1"/>
</dbReference>
<feature type="domain" description="Zinc finger PMZ-type" evidence="5">
    <location>
        <begin position="631"/>
        <end position="658"/>
    </location>
</feature>
<dbReference type="SMART" id="SM00575">
    <property type="entry name" value="ZnF_PMZ"/>
    <property type="match status" value="1"/>
</dbReference>
<accession>A0A0E0M0K8</accession>
<comment type="subcellular location">
    <subcellularLocation>
        <location evidence="1">Vacuole</location>
    </subcellularLocation>
</comment>
<dbReference type="Proteomes" id="UP000026962">
    <property type="component" value="Chromosome 9"/>
</dbReference>